<dbReference type="Proteomes" id="UP001152531">
    <property type="component" value="Unassembled WGS sequence"/>
</dbReference>
<accession>A0ACA9YCG8</accession>
<sequence length="527" mass="61652">MSPFPHPWWYPYSGVGPQPKCVNEWHIIDISNAIRSKPDWQTKYKNPEIVGKWRKEAIGQLDSEEKEEIFDYVLKELEWYDKLTKDLKDYKIECDDKIISGNPVPDLIRTELLEEVSKFTQSKKKDYHPNSNNQVVDIVHPSLFPLQYGKTPIIKGAGYEIVQFDDSISKVKKTVDSWGISKNYQWLPSLWTLENDNFKISSYVNNLPPKNKDLYEIIEKVFNCSIDGLNYVLSRYQSPEVLRIDYGGYGEGYTEEKDKKYDELQAKIDKLEEETGEVDWDLYDEFEEEIKGQYLKKLIPKCEQDPITEPFNLKNHKDLKVIVKLADIELTPENPIYKGGSWHVEGTINEDIVATILYYYDIDNITESKLSFRTSFQDPPYEQNDTLYCEKLFNLHDGDPMVRHFGSVTADEGKIVIFPNSFQHHVDYFQLKDNTKPGVRRILCFFLVDPHNEIVKTTKDVPPQQQEWWDDNEIDLIPDSIRSKEKPMSLKDAEEVRAKLMEERSTLESGDDDDMQPYSRGFSLCEH</sequence>
<evidence type="ECO:0000313" key="2">
    <source>
        <dbReference type="Proteomes" id="UP001152531"/>
    </source>
</evidence>
<dbReference type="EMBL" id="CALSDN010000011">
    <property type="protein sequence ID" value="CAH6722765.1"/>
    <property type="molecule type" value="Genomic_DNA"/>
</dbReference>
<protein>
    <submittedName>
        <fullName evidence="1">Uncharacterized protein</fullName>
    </submittedName>
</protein>
<proteinExistence type="predicted"/>
<reference evidence="1" key="1">
    <citation type="submission" date="2022-06" db="EMBL/GenBank/DDBJ databases">
        <authorList>
            <person name="Legras J.-L."/>
            <person name="Devillers H."/>
            <person name="Grondin C."/>
        </authorList>
    </citation>
    <scope>NUCLEOTIDE SEQUENCE</scope>
    <source>
        <strain evidence="1">CLIB 1444</strain>
    </source>
</reference>
<name>A0ACA9YCG8_9ASCO</name>
<organism evidence="1 2">
    <name type="scientific">[Candida] jaroonii</name>
    <dbReference type="NCBI Taxonomy" id="467808"/>
    <lineage>
        <taxon>Eukaryota</taxon>
        <taxon>Fungi</taxon>
        <taxon>Dikarya</taxon>
        <taxon>Ascomycota</taxon>
        <taxon>Saccharomycotina</taxon>
        <taxon>Pichiomycetes</taxon>
        <taxon>Debaryomycetaceae</taxon>
        <taxon>Yamadazyma</taxon>
    </lineage>
</organism>
<comment type="caution">
    <text evidence="1">The sequence shown here is derived from an EMBL/GenBank/DDBJ whole genome shotgun (WGS) entry which is preliminary data.</text>
</comment>
<keyword evidence="2" id="KW-1185">Reference proteome</keyword>
<evidence type="ECO:0000313" key="1">
    <source>
        <dbReference type="EMBL" id="CAH6722765.1"/>
    </source>
</evidence>
<gene>
    <name evidence="1" type="ORF">CLIB1444_11S00628</name>
</gene>